<gene>
    <name evidence="17" type="primary">fadB_1</name>
    <name evidence="17" type="ORF">RIdsm_00631</name>
    <name evidence="16" type="ORF">XM52_24940</name>
</gene>
<keyword evidence="6" id="KW-0560">Oxidoreductase</keyword>
<reference evidence="17 19" key="2">
    <citation type="submission" date="2018-08" db="EMBL/GenBank/DDBJ databases">
        <title>Genetic Globetrotter - A new plasmid hitch-hiking vast phylogenetic and geographic distances.</title>
        <authorList>
            <person name="Vollmers J."/>
            <person name="Petersen J."/>
        </authorList>
    </citation>
    <scope>NUCLEOTIDE SEQUENCE [LARGE SCALE GENOMIC DNA]</scope>
    <source>
        <strain evidence="17 19">DSM 26383</strain>
    </source>
</reference>
<dbReference type="Gene3D" id="3.90.226.10">
    <property type="entry name" value="2-enoyl-CoA Hydratase, Chain A, domain 1"/>
    <property type="match status" value="1"/>
</dbReference>
<evidence type="ECO:0000256" key="3">
    <source>
        <dbReference type="ARBA" id="ARBA00011245"/>
    </source>
</evidence>
<dbReference type="GO" id="GO:0016853">
    <property type="term" value="F:isomerase activity"/>
    <property type="evidence" value="ECO:0007669"/>
    <property type="project" value="UniProtKB-KW"/>
</dbReference>
<evidence type="ECO:0000256" key="12">
    <source>
        <dbReference type="ARBA" id="ARBA00023268"/>
    </source>
</evidence>
<evidence type="ECO:0000256" key="2">
    <source>
        <dbReference type="ARBA" id="ARBA00005005"/>
    </source>
</evidence>
<keyword evidence="12" id="KW-0511">Multifunctional enzyme</keyword>
<dbReference type="CDD" id="cd06558">
    <property type="entry name" value="crotonase-like"/>
    <property type="match status" value="1"/>
</dbReference>
<evidence type="ECO:0000313" key="16">
    <source>
        <dbReference type="EMBL" id="KRS15202.1"/>
    </source>
</evidence>
<dbReference type="PANTHER" id="PTHR23309:SF49">
    <property type="entry name" value="PEROXISOMAL BIFUNCTIONAL ENZYME"/>
    <property type="match status" value="1"/>
</dbReference>
<dbReference type="GO" id="GO:0006635">
    <property type="term" value="P:fatty acid beta-oxidation"/>
    <property type="evidence" value="ECO:0007669"/>
    <property type="project" value="UniProtKB-UniPathway"/>
</dbReference>
<organism evidence="16 18">
    <name type="scientific">Roseovarius indicus</name>
    <dbReference type="NCBI Taxonomy" id="540747"/>
    <lineage>
        <taxon>Bacteria</taxon>
        <taxon>Pseudomonadati</taxon>
        <taxon>Pseudomonadota</taxon>
        <taxon>Alphaproteobacteria</taxon>
        <taxon>Rhodobacterales</taxon>
        <taxon>Roseobacteraceae</taxon>
        <taxon>Roseovarius</taxon>
    </lineage>
</organism>
<reference evidence="16 18" key="1">
    <citation type="submission" date="2015-04" db="EMBL/GenBank/DDBJ databases">
        <title>The draft genome sequence of Roseovarius indicus B108T.</title>
        <authorList>
            <person name="Li G."/>
            <person name="Lai Q."/>
            <person name="Shao Z."/>
            <person name="Yan P."/>
        </authorList>
    </citation>
    <scope>NUCLEOTIDE SEQUENCE [LARGE SCALE GENOMIC DNA]</scope>
    <source>
        <strain evidence="16 18">B108</strain>
    </source>
</reference>
<keyword evidence="10" id="KW-0413">Isomerase</keyword>
<comment type="catalytic activity">
    <reaction evidence="13">
        <text>a (3S)-3-hydroxyacyl-CoA + NAD(+) = a 3-oxoacyl-CoA + NADH + H(+)</text>
        <dbReference type="Rhea" id="RHEA:22432"/>
        <dbReference type="ChEBI" id="CHEBI:15378"/>
        <dbReference type="ChEBI" id="CHEBI:57318"/>
        <dbReference type="ChEBI" id="CHEBI:57540"/>
        <dbReference type="ChEBI" id="CHEBI:57945"/>
        <dbReference type="ChEBI" id="CHEBI:90726"/>
        <dbReference type="EC" id="1.1.1.35"/>
    </reaction>
</comment>
<keyword evidence="5" id="KW-0442">Lipid degradation</keyword>
<sequence>MVVHTRREGATGYVELDTPPVNAMGHEFRQGLLDAVDWVEAEGLERVIVSGRGRLFSAGGDAREFDDMLPEPSLPDILNRIEQGPVPWIAAAHGAALGGGLELMLACRYRVAAPGTQLGLPEVTLGVVPGAGGTQRLPRLVGLERALALIPTGRAIPAEEARAIGLIDEIDADPVAFAELANPEWLAMKVPVSELNSGELPAETFEAARRATAVTMPGQTAPQRAIDLIEASQHMPIEAGLIQERAAFLETRRSAQAKALRHVFFAERAARRPARMTHVTPPGAGPVAVIGGAATDTDIAYALLLAGLDVTFIDPDADGLARAAETFDRHLGGAVSRGLMSEDRAGTLRAALTLGTDLATATAPLVIEAVPERMEAKTAVFAALQTILPPDAVLATTTACLDLDAMAQALDDPTRLVGLHFSAPAHETKLLEIVPGARTSDTALAMAFHLAGRLRKTPVVSGPGDGLICNRLLGRYVEAADTVLMDGSTPWEVDEAMVEFGFPTGPFEAQDLSGLDLAHAARRRQDATRDPNRRYIPVADRMVELGKLGRKTGAGWYRYPGGGGKVDDPIVADLALEEARYAGVERCDYKPEEIRHRLLLALINEAADILYEGIARSATDIDLVSIFGLGFPRWRGGLMFHADTLGPGKVLEGLKELSKEDPVVWKPSPMIEDCAARGIRFGKWRR</sequence>
<dbReference type="GO" id="GO:0070403">
    <property type="term" value="F:NAD+ binding"/>
    <property type="evidence" value="ECO:0007669"/>
    <property type="project" value="InterPro"/>
</dbReference>
<dbReference type="GO" id="GO:0003857">
    <property type="term" value="F:(3S)-3-hydroxyacyl-CoA dehydrogenase (NAD+) activity"/>
    <property type="evidence" value="ECO:0007669"/>
    <property type="project" value="UniProtKB-EC"/>
</dbReference>
<keyword evidence="4" id="KW-0276">Fatty acid metabolism</keyword>
<dbReference type="PATRIC" id="fig|540747.5.peg.3343"/>
<dbReference type="OrthoDB" id="9771883at2"/>
<evidence type="ECO:0000256" key="7">
    <source>
        <dbReference type="ARBA" id="ARBA00023027"/>
    </source>
</evidence>
<keyword evidence="8" id="KW-0443">Lipid metabolism</keyword>
<dbReference type="Pfam" id="PF00725">
    <property type="entry name" value="3HCDH"/>
    <property type="match status" value="1"/>
</dbReference>
<evidence type="ECO:0000313" key="17">
    <source>
        <dbReference type="EMBL" id="QEW24847.1"/>
    </source>
</evidence>
<evidence type="ECO:0000259" key="15">
    <source>
        <dbReference type="Pfam" id="PF02737"/>
    </source>
</evidence>
<evidence type="ECO:0000256" key="11">
    <source>
        <dbReference type="ARBA" id="ARBA00023239"/>
    </source>
</evidence>
<evidence type="ECO:0000313" key="18">
    <source>
        <dbReference type="Proteomes" id="UP000051401"/>
    </source>
</evidence>
<keyword evidence="9" id="KW-0576">Peroxisome</keyword>
<feature type="domain" description="3-hydroxyacyl-CoA dehydrogenase NAD binding" evidence="15">
    <location>
        <begin position="287"/>
        <end position="460"/>
    </location>
</feature>
<evidence type="ECO:0000259" key="14">
    <source>
        <dbReference type="Pfam" id="PF00725"/>
    </source>
</evidence>
<evidence type="ECO:0000256" key="1">
    <source>
        <dbReference type="ARBA" id="ARBA00004275"/>
    </source>
</evidence>
<dbReference type="PANTHER" id="PTHR23309">
    <property type="entry name" value="3-HYDROXYACYL-COA DEHYROGENASE"/>
    <property type="match status" value="1"/>
</dbReference>
<dbReference type="EMBL" id="LAXI01000025">
    <property type="protein sequence ID" value="KRS15202.1"/>
    <property type="molecule type" value="Genomic_DNA"/>
</dbReference>
<dbReference type="RefSeq" id="WP_057820718.1">
    <property type="nucleotide sequence ID" value="NZ_CP031598.1"/>
</dbReference>
<dbReference type="InterPro" id="IPR006176">
    <property type="entry name" value="3-OHacyl-CoA_DH_NAD-bd"/>
</dbReference>
<dbReference type="UniPathway" id="UPA00659"/>
<dbReference type="AlphaFoldDB" id="A0A0T5P252"/>
<keyword evidence="7" id="KW-0520">NAD</keyword>
<dbReference type="GO" id="GO:0004300">
    <property type="term" value="F:enoyl-CoA hydratase activity"/>
    <property type="evidence" value="ECO:0007669"/>
    <property type="project" value="UniProtKB-ARBA"/>
</dbReference>
<dbReference type="InterPro" id="IPR006108">
    <property type="entry name" value="3HC_DH_C"/>
</dbReference>
<dbReference type="Proteomes" id="UP000051401">
    <property type="component" value="Unassembled WGS sequence"/>
</dbReference>
<evidence type="ECO:0000256" key="5">
    <source>
        <dbReference type="ARBA" id="ARBA00022963"/>
    </source>
</evidence>
<keyword evidence="11" id="KW-0456">Lyase</keyword>
<dbReference type="InterPro" id="IPR001753">
    <property type="entry name" value="Enoyl-CoA_hydra/iso"/>
</dbReference>
<evidence type="ECO:0000256" key="4">
    <source>
        <dbReference type="ARBA" id="ARBA00022832"/>
    </source>
</evidence>
<keyword evidence="18" id="KW-1185">Reference proteome</keyword>
<dbReference type="KEGG" id="rid:RIdsm_00631"/>
<feature type="domain" description="3-hydroxyacyl-CoA dehydrogenase C-terminal" evidence="14">
    <location>
        <begin position="466"/>
        <end position="559"/>
    </location>
</feature>
<dbReference type="InterPro" id="IPR008927">
    <property type="entry name" value="6-PGluconate_DH-like_C_sf"/>
</dbReference>
<dbReference type="Pfam" id="PF00378">
    <property type="entry name" value="ECH_1"/>
    <property type="match status" value="1"/>
</dbReference>
<dbReference type="EMBL" id="CP031598">
    <property type="protein sequence ID" value="QEW24847.1"/>
    <property type="molecule type" value="Genomic_DNA"/>
</dbReference>
<evidence type="ECO:0000313" key="19">
    <source>
        <dbReference type="Proteomes" id="UP000325785"/>
    </source>
</evidence>
<evidence type="ECO:0000256" key="10">
    <source>
        <dbReference type="ARBA" id="ARBA00023235"/>
    </source>
</evidence>
<dbReference type="Gene3D" id="3.40.50.720">
    <property type="entry name" value="NAD(P)-binding Rossmann-like Domain"/>
    <property type="match status" value="1"/>
</dbReference>
<dbReference type="SUPFAM" id="SSF48179">
    <property type="entry name" value="6-phosphogluconate dehydrogenase C-terminal domain-like"/>
    <property type="match status" value="2"/>
</dbReference>
<name>A0A0T5P252_9RHOB</name>
<comment type="subcellular location">
    <subcellularLocation>
        <location evidence="1">Peroxisome</location>
    </subcellularLocation>
</comment>
<evidence type="ECO:0000256" key="8">
    <source>
        <dbReference type="ARBA" id="ARBA00023098"/>
    </source>
</evidence>
<dbReference type="STRING" id="540747.SAMN04488031_11155"/>
<protein>
    <submittedName>
        <fullName evidence="16">Enoyl-CoA hydratase</fullName>
    </submittedName>
    <submittedName>
        <fullName evidence="17">Fatty acid oxidation complex subunit alpha</fullName>
    </submittedName>
</protein>
<dbReference type="Proteomes" id="UP000325785">
    <property type="component" value="Chromosome"/>
</dbReference>
<comment type="subunit">
    <text evidence="3">Monomer.</text>
</comment>
<dbReference type="SUPFAM" id="SSF51735">
    <property type="entry name" value="NAD(P)-binding Rossmann-fold domains"/>
    <property type="match status" value="1"/>
</dbReference>
<proteinExistence type="predicted"/>
<dbReference type="InterPro" id="IPR036291">
    <property type="entry name" value="NAD(P)-bd_dom_sf"/>
</dbReference>
<evidence type="ECO:0000256" key="6">
    <source>
        <dbReference type="ARBA" id="ARBA00023002"/>
    </source>
</evidence>
<comment type="pathway">
    <text evidence="2">Lipid metabolism; fatty acid beta-oxidation.</text>
</comment>
<dbReference type="InterPro" id="IPR029045">
    <property type="entry name" value="ClpP/crotonase-like_dom_sf"/>
</dbReference>
<evidence type="ECO:0000256" key="13">
    <source>
        <dbReference type="ARBA" id="ARBA00049556"/>
    </source>
</evidence>
<evidence type="ECO:0000256" key="9">
    <source>
        <dbReference type="ARBA" id="ARBA00023140"/>
    </source>
</evidence>
<dbReference type="Pfam" id="PF02737">
    <property type="entry name" value="3HCDH_N"/>
    <property type="match status" value="1"/>
</dbReference>
<dbReference type="Gene3D" id="1.10.1040.50">
    <property type="match status" value="1"/>
</dbReference>
<dbReference type="SUPFAM" id="SSF52096">
    <property type="entry name" value="ClpP/crotonase"/>
    <property type="match status" value="1"/>
</dbReference>
<accession>A0A0T5P252</accession>